<feature type="compositionally biased region" description="Polar residues" evidence="1">
    <location>
        <begin position="70"/>
        <end position="79"/>
    </location>
</feature>
<evidence type="ECO:0000256" key="2">
    <source>
        <dbReference type="SAM" id="SignalP"/>
    </source>
</evidence>
<gene>
    <name evidence="4" type="ORF">DD237_001717</name>
    <name evidence="3" type="ORF">DD238_002326</name>
</gene>
<dbReference type="EMBL" id="QKXF01000043">
    <property type="protein sequence ID" value="RQM18528.1"/>
    <property type="molecule type" value="Genomic_DNA"/>
</dbReference>
<keyword evidence="5" id="KW-1185">Reference proteome</keyword>
<dbReference type="Proteomes" id="UP000282087">
    <property type="component" value="Unassembled WGS sequence"/>
</dbReference>
<proteinExistence type="predicted"/>
<comment type="caution">
    <text evidence="3">The sequence shown here is derived from an EMBL/GenBank/DDBJ whole genome shotgun (WGS) entry which is preliminary data.</text>
</comment>
<feature type="signal peptide" evidence="2">
    <location>
        <begin position="1"/>
        <end position="24"/>
    </location>
</feature>
<dbReference type="EMBL" id="QLLG01000221">
    <property type="protein sequence ID" value="RMX65975.1"/>
    <property type="molecule type" value="Genomic_DNA"/>
</dbReference>
<feature type="compositionally biased region" description="Low complexity" evidence="1">
    <location>
        <begin position="52"/>
        <end position="64"/>
    </location>
</feature>
<feature type="chain" id="PRO_5036340274" description="RxLR effector protein" evidence="2">
    <location>
        <begin position="25"/>
        <end position="137"/>
    </location>
</feature>
<dbReference type="AlphaFoldDB" id="A0A3M6VG40"/>
<dbReference type="STRING" id="542832.A0A3M6VG40"/>
<keyword evidence="2" id="KW-0732">Signal</keyword>
<dbReference type="Proteomes" id="UP000286097">
    <property type="component" value="Unassembled WGS sequence"/>
</dbReference>
<evidence type="ECO:0008006" key="7">
    <source>
        <dbReference type="Google" id="ProtNLM"/>
    </source>
</evidence>
<sequence>MVRFMTYVTLLTLTLMALTCLISANPDPADVAAQAIVENSPKITNEKDEPPTDTNKATTDAKAPVFHNTGAISDSISKVTTETPINTPNPSSPPGSSKPGDSTSALKPAQAASASTHVTPSIALASIAAIAIINLLV</sequence>
<protein>
    <recommendedName>
        <fullName evidence="7">RxLR effector protein</fullName>
    </recommendedName>
</protein>
<evidence type="ECO:0000313" key="5">
    <source>
        <dbReference type="Proteomes" id="UP000282087"/>
    </source>
</evidence>
<feature type="compositionally biased region" description="Low complexity" evidence="1">
    <location>
        <begin position="80"/>
        <end position="104"/>
    </location>
</feature>
<accession>A0A3M6VG40</accession>
<evidence type="ECO:0000313" key="6">
    <source>
        <dbReference type="Proteomes" id="UP000286097"/>
    </source>
</evidence>
<evidence type="ECO:0000313" key="3">
    <source>
        <dbReference type="EMBL" id="RMX65975.1"/>
    </source>
</evidence>
<dbReference type="VEuPathDB" id="FungiDB:DD237_001717"/>
<name>A0A3M6VG40_9STRA</name>
<feature type="region of interest" description="Disordered" evidence="1">
    <location>
        <begin position="39"/>
        <end position="117"/>
    </location>
</feature>
<reference evidence="5 6" key="1">
    <citation type="submission" date="2018-06" db="EMBL/GenBank/DDBJ databases">
        <title>Comparative genomics of downy mildews reveals potential adaptations to biotrophy.</title>
        <authorList>
            <person name="Fletcher K."/>
            <person name="Klosterman S.J."/>
            <person name="Derevnina L."/>
            <person name="Martin F."/>
            <person name="Koike S."/>
            <person name="Reyes Chin-Wo S."/>
            <person name="Mou B."/>
            <person name="Michelmore R."/>
        </authorList>
    </citation>
    <scope>NUCLEOTIDE SEQUENCE [LARGE SCALE GENOMIC DNA]</scope>
    <source>
        <strain evidence="4 6">R13</strain>
        <strain evidence="3 5">R14</strain>
    </source>
</reference>
<organism evidence="3 5">
    <name type="scientific">Peronospora effusa</name>
    <dbReference type="NCBI Taxonomy" id="542832"/>
    <lineage>
        <taxon>Eukaryota</taxon>
        <taxon>Sar</taxon>
        <taxon>Stramenopiles</taxon>
        <taxon>Oomycota</taxon>
        <taxon>Peronosporomycetes</taxon>
        <taxon>Peronosporales</taxon>
        <taxon>Peronosporaceae</taxon>
        <taxon>Peronospora</taxon>
    </lineage>
</organism>
<evidence type="ECO:0000256" key="1">
    <source>
        <dbReference type="SAM" id="MobiDB-lite"/>
    </source>
</evidence>
<evidence type="ECO:0000313" key="4">
    <source>
        <dbReference type="EMBL" id="RQM18528.1"/>
    </source>
</evidence>